<accession>Q7M4D0</accession>
<dbReference type="Pfam" id="PF08250">
    <property type="entry name" value="Sperm_act_pep"/>
    <property type="match status" value="1"/>
</dbReference>
<sequence length="10" mass="894">GFSLNGGGVS</sequence>
<name>Q7M4D0_HEMPU</name>
<dbReference type="PIR" id="C60787">
    <property type="entry name" value="C60787"/>
</dbReference>
<organism evidence="1">
    <name type="scientific">Hemicentrotus pulcherrimus</name>
    <name type="common">Sea urchin</name>
    <name type="synonym">Strongylocentrotus pulcherrimus</name>
    <dbReference type="NCBI Taxonomy" id="7650"/>
    <lineage>
        <taxon>Eukaryota</taxon>
        <taxon>Metazoa</taxon>
        <taxon>Echinodermata</taxon>
        <taxon>Eleutherozoa</taxon>
        <taxon>Echinozoa</taxon>
        <taxon>Echinoidea</taxon>
        <taxon>Euechinoidea</taxon>
        <taxon>Echinacea</taxon>
        <taxon>Camarodonta</taxon>
        <taxon>Echinidea</taxon>
        <taxon>Strongylocentrotidae</taxon>
        <taxon>Hemicentrotus</taxon>
    </lineage>
</organism>
<dbReference type="InterPro" id="IPR013254">
    <property type="entry name" value="Sperm_act_pept"/>
</dbReference>
<proteinExistence type="evidence at protein level"/>
<keyword id="KW-0903">Direct protein sequencing</keyword>
<reference evidence="1" key="2">
    <citation type="journal article" date="1988" name="Comp. Biochem. Physiol. B, Comp. Biochem.">
        <title>Some more speract derivatives associated with eggs of sea urchins, Pseudocentrotus depressus, Strongylocentrotus purpuratus, Hemicentrotus pulcherrimus and Anthocidaris crassispina.</title>
        <authorList>
            <person name="Suzuki N."/>
            <person name="Kajiura H."/>
            <person name="Nomura K."/>
            <person name="Garbers D.L."/>
            <person name="Yoshino K."/>
            <person name="Kurita M."/>
            <person name="Tanaka H."/>
            <person name="Yamaguchi M."/>
        </authorList>
    </citation>
    <scope>PROTEIN SEQUENCE</scope>
</reference>
<evidence type="ECO:0000313" key="1">
    <source>
        <dbReference type="PIR" id="C60787"/>
    </source>
</evidence>
<reference evidence="1" key="1">
    <citation type="journal article" date="1988" name="Comp. Biochem. Physiol.">
        <title>Some more speract derivatives associated with eggs of sea urchins, Pseudocentrotus depressus, Strongylocentrotus purpuratus, Hemicentrotus pulcherrimus and Anthocidaris crassispina.</title>
        <authorList>
            <person name="Suzuki N."/>
            <person name="Kajiura H."/>
            <person name="Nomura K."/>
            <person name="Garbers D.L."/>
            <person name="Yoshino K."/>
            <person name="Kurita M."/>
            <person name="Tanaka H."/>
            <person name="Yamaguchi M."/>
        </authorList>
    </citation>
    <scope>PROTEIN SEQUENCE</scope>
</reference>
<protein>
    <submittedName>
        <fullName evidence="1">Sperm-activating peptide (Ser-3,10 speract)</fullName>
    </submittedName>
</protein>